<accession>A0A9P6C354</accession>
<comment type="function">
    <text evidence="2">Transcriptional coactivator that stimulates GCN4-dependent transcriptional activity by bridging the DNA-binding region of GCN4 and TBP (SPT15), thereby recruiting TBP to GCN4-bound promoters. Involved in induction of the ribosome quality control (RQC) pathway; a pathway that degrades nascent peptide chains during problematic translation. Required to prevent stalled ribosomes from frameshifting.</text>
</comment>
<dbReference type="CDD" id="cd00093">
    <property type="entry name" value="HTH_XRE"/>
    <property type="match status" value="1"/>
</dbReference>
<evidence type="ECO:0000259" key="3">
    <source>
        <dbReference type="Pfam" id="PF01381"/>
    </source>
</evidence>
<dbReference type="AlphaFoldDB" id="A0A9P6C354"/>
<dbReference type="EMBL" id="MU151203">
    <property type="protein sequence ID" value="KAF9447370.1"/>
    <property type="molecule type" value="Genomic_DNA"/>
</dbReference>
<name>A0A9P6C354_9AGAR</name>
<proteinExistence type="inferred from homology"/>
<comment type="caution">
    <text evidence="4">The sequence shown here is derived from an EMBL/GenBank/DDBJ whole genome shotgun (WGS) entry which is preliminary data.</text>
</comment>
<reference evidence="4" key="1">
    <citation type="submission" date="2020-11" db="EMBL/GenBank/DDBJ databases">
        <authorList>
            <consortium name="DOE Joint Genome Institute"/>
            <person name="Ahrendt S."/>
            <person name="Riley R."/>
            <person name="Andreopoulos W."/>
            <person name="Labutti K."/>
            <person name="Pangilinan J."/>
            <person name="Ruiz-Duenas F.J."/>
            <person name="Barrasa J.M."/>
            <person name="Sanchez-Garcia M."/>
            <person name="Camarero S."/>
            <person name="Miyauchi S."/>
            <person name="Serrano A."/>
            <person name="Linde D."/>
            <person name="Babiker R."/>
            <person name="Drula E."/>
            <person name="Ayuso-Fernandez I."/>
            <person name="Pacheco R."/>
            <person name="Padilla G."/>
            <person name="Ferreira P."/>
            <person name="Barriuso J."/>
            <person name="Kellner H."/>
            <person name="Castanera R."/>
            <person name="Alfaro M."/>
            <person name="Ramirez L."/>
            <person name="Pisabarro A.G."/>
            <person name="Kuo A."/>
            <person name="Tritt A."/>
            <person name="Lipzen A."/>
            <person name="He G."/>
            <person name="Yan M."/>
            <person name="Ng V."/>
            <person name="Cullen D."/>
            <person name="Martin F."/>
            <person name="Rosso M.-N."/>
            <person name="Henrissat B."/>
            <person name="Hibbett D."/>
            <person name="Martinez A.T."/>
            <person name="Grigoriev I.V."/>
        </authorList>
    </citation>
    <scope>NUCLEOTIDE SEQUENCE</scope>
    <source>
        <strain evidence="4">MF-IS2</strain>
    </source>
</reference>
<dbReference type="SUPFAM" id="SSF47413">
    <property type="entry name" value="lambda repressor-like DNA-binding domains"/>
    <property type="match status" value="1"/>
</dbReference>
<organism evidence="4 5">
    <name type="scientific">Macrolepiota fuliginosa MF-IS2</name>
    <dbReference type="NCBI Taxonomy" id="1400762"/>
    <lineage>
        <taxon>Eukaryota</taxon>
        <taxon>Fungi</taxon>
        <taxon>Dikarya</taxon>
        <taxon>Basidiomycota</taxon>
        <taxon>Agaricomycotina</taxon>
        <taxon>Agaricomycetes</taxon>
        <taxon>Agaricomycetidae</taxon>
        <taxon>Agaricales</taxon>
        <taxon>Agaricineae</taxon>
        <taxon>Agaricaceae</taxon>
        <taxon>Macrolepiota</taxon>
    </lineage>
</organism>
<dbReference type="Pfam" id="PF01381">
    <property type="entry name" value="HTH_3"/>
    <property type="match status" value="1"/>
</dbReference>
<dbReference type="GO" id="GO:0003677">
    <property type="term" value="F:DNA binding"/>
    <property type="evidence" value="ECO:0007669"/>
    <property type="project" value="InterPro"/>
</dbReference>
<dbReference type="InterPro" id="IPR010982">
    <property type="entry name" value="Lambda_DNA-bd_dom_sf"/>
</dbReference>
<evidence type="ECO:0000256" key="2">
    <source>
        <dbReference type="ARBA" id="ARBA00035107"/>
    </source>
</evidence>
<dbReference type="OrthoDB" id="3226546at2759"/>
<keyword evidence="5" id="KW-1185">Reference proteome</keyword>
<evidence type="ECO:0000313" key="4">
    <source>
        <dbReference type="EMBL" id="KAF9447370.1"/>
    </source>
</evidence>
<sequence length="71" mass="7407">MAPDPKCTAVATALQKSGLSYAELATKIGSTEQRVIDICTGGDKPTDIEFHSLAQALNISEVPHTGAHATK</sequence>
<evidence type="ECO:0000313" key="5">
    <source>
        <dbReference type="Proteomes" id="UP000807342"/>
    </source>
</evidence>
<comment type="similarity">
    <text evidence="1">Belongs to the MBF1 family.</text>
</comment>
<evidence type="ECO:0000256" key="1">
    <source>
        <dbReference type="ARBA" id="ARBA00009802"/>
    </source>
</evidence>
<gene>
    <name evidence="4" type="ORF">P691DRAFT_760855</name>
</gene>
<dbReference type="InterPro" id="IPR001387">
    <property type="entry name" value="Cro/C1-type_HTH"/>
</dbReference>
<feature type="domain" description="HTH cro/C1-type" evidence="3">
    <location>
        <begin position="13"/>
        <end position="61"/>
    </location>
</feature>
<dbReference type="Proteomes" id="UP000807342">
    <property type="component" value="Unassembled WGS sequence"/>
</dbReference>
<dbReference type="Gene3D" id="1.10.260.40">
    <property type="entry name" value="lambda repressor-like DNA-binding domains"/>
    <property type="match status" value="1"/>
</dbReference>
<protein>
    <recommendedName>
        <fullName evidence="3">HTH cro/C1-type domain-containing protein</fullName>
    </recommendedName>
</protein>